<feature type="domain" description="SCAN box" evidence="1">
    <location>
        <begin position="8"/>
        <end position="72"/>
    </location>
</feature>
<dbReference type="Gene3D" id="1.10.4020.10">
    <property type="entry name" value="DNA breaking-rejoining enzymes"/>
    <property type="match status" value="1"/>
</dbReference>
<dbReference type="Proteomes" id="UP000050525">
    <property type="component" value="Unassembled WGS sequence"/>
</dbReference>
<evidence type="ECO:0000313" key="3">
    <source>
        <dbReference type="Proteomes" id="UP000050525"/>
    </source>
</evidence>
<dbReference type="SUPFAM" id="SSF47353">
    <property type="entry name" value="Retrovirus capsid dimerization domain-like"/>
    <property type="match status" value="1"/>
</dbReference>
<name>A0A151MNK5_ALLMI</name>
<proteinExistence type="predicted"/>
<dbReference type="AlphaFoldDB" id="A0A151MNK5"/>
<comment type="caution">
    <text evidence="2">The sequence shown here is derived from an EMBL/GenBank/DDBJ whole genome shotgun (WGS) entry which is preliminary data.</text>
</comment>
<protein>
    <submittedName>
        <fullName evidence="2">Zinc finger and SCAN domain-containing protein 21-like</fullName>
    </submittedName>
</protein>
<dbReference type="EMBL" id="AKHW03005657">
    <property type="protein sequence ID" value="KYO26127.1"/>
    <property type="molecule type" value="Genomic_DNA"/>
</dbReference>
<keyword evidence="3" id="KW-1185">Reference proteome</keyword>
<evidence type="ECO:0000259" key="1">
    <source>
        <dbReference type="PROSITE" id="PS50804"/>
    </source>
</evidence>
<gene>
    <name evidence="2" type="ORF">Y1Q_0003875</name>
</gene>
<organism evidence="2 3">
    <name type="scientific">Alligator mississippiensis</name>
    <name type="common">American alligator</name>
    <dbReference type="NCBI Taxonomy" id="8496"/>
    <lineage>
        <taxon>Eukaryota</taxon>
        <taxon>Metazoa</taxon>
        <taxon>Chordata</taxon>
        <taxon>Craniata</taxon>
        <taxon>Vertebrata</taxon>
        <taxon>Euteleostomi</taxon>
        <taxon>Archelosauria</taxon>
        <taxon>Archosauria</taxon>
        <taxon>Crocodylia</taxon>
        <taxon>Alligatoridae</taxon>
        <taxon>Alligatorinae</taxon>
        <taxon>Alligator</taxon>
    </lineage>
</organism>
<sequence>MNMEEWRPHLMAQMIKDLLERWIQPHGKTITEVLDLFASEQFLTDLGEETEKWVWQHQPQTMEEALRLAESFMVAEEDVRRGKLTKWNTNQGNKI</sequence>
<accession>A0A151MNK5</accession>
<evidence type="ECO:0000313" key="2">
    <source>
        <dbReference type="EMBL" id="KYO26127.1"/>
    </source>
</evidence>
<reference evidence="2 3" key="1">
    <citation type="journal article" date="2012" name="Genome Biol.">
        <title>Sequencing three crocodilian genomes to illuminate the evolution of archosaurs and amniotes.</title>
        <authorList>
            <person name="St John J.A."/>
            <person name="Braun E.L."/>
            <person name="Isberg S.R."/>
            <person name="Miles L.G."/>
            <person name="Chong A.Y."/>
            <person name="Gongora J."/>
            <person name="Dalzell P."/>
            <person name="Moran C."/>
            <person name="Bed'hom B."/>
            <person name="Abzhanov A."/>
            <person name="Burgess S.C."/>
            <person name="Cooksey A.M."/>
            <person name="Castoe T.A."/>
            <person name="Crawford N.G."/>
            <person name="Densmore L.D."/>
            <person name="Drew J.C."/>
            <person name="Edwards S.V."/>
            <person name="Faircloth B.C."/>
            <person name="Fujita M.K."/>
            <person name="Greenwold M.J."/>
            <person name="Hoffmann F.G."/>
            <person name="Howard J.M."/>
            <person name="Iguchi T."/>
            <person name="Janes D.E."/>
            <person name="Khan S.Y."/>
            <person name="Kohno S."/>
            <person name="de Koning A.J."/>
            <person name="Lance S.L."/>
            <person name="McCarthy F.M."/>
            <person name="McCormack J.E."/>
            <person name="Merchant M.E."/>
            <person name="Peterson D.G."/>
            <person name="Pollock D.D."/>
            <person name="Pourmand N."/>
            <person name="Raney B.J."/>
            <person name="Roessler K.A."/>
            <person name="Sanford J.R."/>
            <person name="Sawyer R.H."/>
            <person name="Schmidt C.J."/>
            <person name="Triplett E.W."/>
            <person name="Tuberville T.D."/>
            <person name="Venegas-Anaya M."/>
            <person name="Howard J.T."/>
            <person name="Jarvis E.D."/>
            <person name="Guillette L.J.Jr."/>
            <person name="Glenn T.C."/>
            <person name="Green R.E."/>
            <person name="Ray D.A."/>
        </authorList>
    </citation>
    <scope>NUCLEOTIDE SEQUENCE [LARGE SCALE GENOMIC DNA]</scope>
    <source>
        <strain evidence="2">KSC_2009_1</strain>
    </source>
</reference>
<dbReference type="PROSITE" id="PS50804">
    <property type="entry name" value="SCAN_BOX"/>
    <property type="match status" value="1"/>
</dbReference>
<dbReference type="InterPro" id="IPR003309">
    <property type="entry name" value="SCAN_dom"/>
</dbReference>
<dbReference type="Pfam" id="PF02023">
    <property type="entry name" value="SCAN"/>
    <property type="match status" value="1"/>
</dbReference>
<dbReference type="InterPro" id="IPR038269">
    <property type="entry name" value="SCAN_sf"/>
</dbReference>